<feature type="compositionally biased region" description="Basic and acidic residues" evidence="10">
    <location>
        <begin position="245"/>
        <end position="256"/>
    </location>
</feature>
<dbReference type="InterPro" id="IPR036855">
    <property type="entry name" value="Znf_CCCH_sf"/>
</dbReference>
<keyword evidence="13" id="KW-1185">Reference proteome</keyword>
<dbReference type="PROSITE" id="PS50103">
    <property type="entry name" value="ZF_C3H1"/>
    <property type="match status" value="3"/>
</dbReference>
<feature type="zinc finger region" description="C3H1-type" evidence="9">
    <location>
        <begin position="119"/>
        <end position="145"/>
    </location>
</feature>
<dbReference type="SMART" id="SM00356">
    <property type="entry name" value="ZnF_C3H1"/>
    <property type="match status" value="3"/>
</dbReference>
<evidence type="ECO:0000256" key="6">
    <source>
        <dbReference type="ARBA" id="ARBA00022833"/>
    </source>
</evidence>
<feature type="domain" description="C3H1-type" evidence="11">
    <location>
        <begin position="119"/>
        <end position="145"/>
    </location>
</feature>
<comment type="caution">
    <text evidence="12">The sequence shown here is derived from an EMBL/GenBank/DDBJ whole genome shotgun (WGS) entry which is preliminary data.</text>
</comment>
<reference evidence="12 13" key="1">
    <citation type="journal article" date="2018" name="PLoS ONE">
        <title>The draft genome of Kipferlia bialata reveals reductive genome evolution in fornicate parasites.</title>
        <authorList>
            <person name="Tanifuji G."/>
            <person name="Takabayashi S."/>
            <person name="Kume K."/>
            <person name="Takagi M."/>
            <person name="Nakayama T."/>
            <person name="Kamikawa R."/>
            <person name="Inagaki Y."/>
            <person name="Hashimoto T."/>
        </authorList>
    </citation>
    <scope>NUCLEOTIDE SEQUENCE [LARGE SCALE GENOMIC DNA]</scope>
    <source>
        <strain evidence="12">NY0173</strain>
    </source>
</reference>
<feature type="domain" description="C3H1-type" evidence="11">
    <location>
        <begin position="68"/>
        <end position="94"/>
    </location>
</feature>
<keyword evidence="7" id="KW-0694">RNA-binding</keyword>
<dbReference type="SUPFAM" id="SSF90229">
    <property type="entry name" value="CCCH zinc finger"/>
    <property type="match status" value="1"/>
</dbReference>
<gene>
    <name evidence="12" type="ORF">KIPB_007003</name>
</gene>
<dbReference type="EMBL" id="BDIP01001898">
    <property type="protein sequence ID" value="GIQ85353.1"/>
    <property type="molecule type" value="Genomic_DNA"/>
</dbReference>
<dbReference type="OrthoDB" id="1914176at2759"/>
<evidence type="ECO:0000256" key="4">
    <source>
        <dbReference type="ARBA" id="ARBA00022737"/>
    </source>
</evidence>
<keyword evidence="4" id="KW-0677">Repeat</keyword>
<evidence type="ECO:0000256" key="2">
    <source>
        <dbReference type="ARBA" id="ARBA00022664"/>
    </source>
</evidence>
<dbReference type="Proteomes" id="UP000265618">
    <property type="component" value="Unassembled WGS sequence"/>
</dbReference>
<evidence type="ECO:0000256" key="1">
    <source>
        <dbReference type="ARBA" id="ARBA00004123"/>
    </source>
</evidence>
<evidence type="ECO:0000313" key="13">
    <source>
        <dbReference type="Proteomes" id="UP000265618"/>
    </source>
</evidence>
<sequence length="264" mass="29635">MGDVDPKNDFERRMTVMLEDDIDLGIKKGALSYLIGSTVVKRPVVCKHYVRGLCKRGDKCQFLHIYDLAKMTSCRFYRYGSCNNPECEFRHVDPDADTEACPYYSNAYCRTEHCLRKHVYKPICPQYLAGFCPDGPSCLMGHPKWELPVTQNVPVSTNPDEEPVQRVPEYRVRKICQRCGQAHDTLGDRNQCPPLAKLVSWGDSLFVDSDARELARLTSLFVDSDARELARLTRTVATGASSRVEVAEGDSREGGEGSRAGGCR</sequence>
<name>A0A9K3CXW1_9EUKA</name>
<dbReference type="GO" id="GO:0005634">
    <property type="term" value="C:nucleus"/>
    <property type="evidence" value="ECO:0007669"/>
    <property type="project" value="UniProtKB-SubCell"/>
</dbReference>
<feature type="zinc finger region" description="C3H1-type" evidence="9">
    <location>
        <begin position="41"/>
        <end position="67"/>
    </location>
</feature>
<keyword evidence="3 9" id="KW-0479">Metal-binding</keyword>
<dbReference type="PANTHER" id="PTHR23102">
    <property type="entry name" value="CLEAVAGE AND POLYADENYLATION SPECIFICITY FACTOR SUBUNIT 4-RELATED"/>
    <property type="match status" value="1"/>
</dbReference>
<dbReference type="Pfam" id="PF18345">
    <property type="entry name" value="zf_CCCH_4"/>
    <property type="match status" value="1"/>
</dbReference>
<evidence type="ECO:0000256" key="10">
    <source>
        <dbReference type="SAM" id="MobiDB-lite"/>
    </source>
</evidence>
<evidence type="ECO:0000256" key="9">
    <source>
        <dbReference type="PROSITE-ProRule" id="PRU00723"/>
    </source>
</evidence>
<keyword evidence="5 9" id="KW-0863">Zinc-finger</keyword>
<accession>A0A9K3CXW1</accession>
<keyword evidence="6 9" id="KW-0862">Zinc</keyword>
<feature type="zinc finger region" description="C3H1-type" evidence="9">
    <location>
        <begin position="68"/>
        <end position="94"/>
    </location>
</feature>
<evidence type="ECO:0000313" key="12">
    <source>
        <dbReference type="EMBL" id="GIQ85353.1"/>
    </source>
</evidence>
<proteinExistence type="predicted"/>
<dbReference type="InterPro" id="IPR000571">
    <property type="entry name" value="Znf_CCCH"/>
</dbReference>
<dbReference type="GO" id="GO:0003723">
    <property type="term" value="F:RNA binding"/>
    <property type="evidence" value="ECO:0007669"/>
    <property type="project" value="UniProtKB-KW"/>
</dbReference>
<evidence type="ECO:0000256" key="5">
    <source>
        <dbReference type="ARBA" id="ARBA00022771"/>
    </source>
</evidence>
<keyword evidence="8" id="KW-0539">Nucleus</keyword>
<dbReference type="InterPro" id="IPR045348">
    <property type="entry name" value="CPSF4/Yth1"/>
</dbReference>
<dbReference type="PANTHER" id="PTHR23102:SF24">
    <property type="entry name" value="CLEAVAGE AND POLYADENYLATION SPECIFICITY FACTOR SUBUNIT 4"/>
    <property type="match status" value="1"/>
</dbReference>
<protein>
    <recommendedName>
        <fullName evidence="11">C3H1-type domain-containing protein</fullName>
    </recommendedName>
</protein>
<feature type="region of interest" description="Disordered" evidence="10">
    <location>
        <begin position="243"/>
        <end position="264"/>
    </location>
</feature>
<evidence type="ECO:0000256" key="8">
    <source>
        <dbReference type="ARBA" id="ARBA00023242"/>
    </source>
</evidence>
<evidence type="ECO:0000256" key="3">
    <source>
        <dbReference type="ARBA" id="ARBA00022723"/>
    </source>
</evidence>
<dbReference type="Gene3D" id="4.10.1000.10">
    <property type="entry name" value="Zinc finger, CCCH-type"/>
    <property type="match status" value="1"/>
</dbReference>
<feature type="domain" description="C3H1-type" evidence="11">
    <location>
        <begin position="41"/>
        <end position="67"/>
    </location>
</feature>
<evidence type="ECO:0000259" key="11">
    <source>
        <dbReference type="PROSITE" id="PS50103"/>
    </source>
</evidence>
<dbReference type="GO" id="GO:0008270">
    <property type="term" value="F:zinc ion binding"/>
    <property type="evidence" value="ECO:0007669"/>
    <property type="project" value="UniProtKB-KW"/>
</dbReference>
<dbReference type="AlphaFoldDB" id="A0A9K3CXW1"/>
<dbReference type="GO" id="GO:0006397">
    <property type="term" value="P:mRNA processing"/>
    <property type="evidence" value="ECO:0007669"/>
    <property type="project" value="UniProtKB-KW"/>
</dbReference>
<keyword evidence="2" id="KW-0507">mRNA processing</keyword>
<organism evidence="12 13">
    <name type="scientific">Kipferlia bialata</name>
    <dbReference type="NCBI Taxonomy" id="797122"/>
    <lineage>
        <taxon>Eukaryota</taxon>
        <taxon>Metamonada</taxon>
        <taxon>Carpediemonas-like organisms</taxon>
        <taxon>Kipferlia</taxon>
    </lineage>
</organism>
<evidence type="ECO:0000256" key="7">
    <source>
        <dbReference type="ARBA" id="ARBA00022884"/>
    </source>
</evidence>
<comment type="subcellular location">
    <subcellularLocation>
        <location evidence="1">Nucleus</location>
    </subcellularLocation>
</comment>